<dbReference type="CDD" id="cd00637">
    <property type="entry name" value="7tm_classA_rhodopsin-like"/>
    <property type="match status" value="1"/>
</dbReference>
<dbReference type="PROSITE" id="PS00237">
    <property type="entry name" value="G_PROTEIN_RECEP_F1_1"/>
    <property type="match status" value="1"/>
</dbReference>
<dbReference type="GO" id="GO:0004930">
    <property type="term" value="F:G protein-coupled receptor activity"/>
    <property type="evidence" value="ECO:0007669"/>
    <property type="project" value="UniProtKB-KW"/>
</dbReference>
<keyword evidence="3 9" id="KW-0812">Transmembrane</keyword>
<evidence type="ECO:0000313" key="14">
    <source>
        <dbReference type="RefSeq" id="XP_031561190.1"/>
    </source>
</evidence>
<dbReference type="SUPFAM" id="SSF81321">
    <property type="entry name" value="Family A G protein-coupled receptor-like"/>
    <property type="match status" value="1"/>
</dbReference>
<comment type="similarity">
    <text evidence="9">Belongs to the G-protein coupled receptor 1 family.</text>
</comment>
<evidence type="ECO:0000313" key="12">
    <source>
        <dbReference type="Proteomes" id="UP000515163"/>
    </source>
</evidence>
<protein>
    <submittedName>
        <fullName evidence="13 14">Histamine H2 receptor-like</fullName>
    </submittedName>
</protein>
<feature type="transmembrane region" description="Helical" evidence="10">
    <location>
        <begin position="98"/>
        <end position="116"/>
    </location>
</feature>
<evidence type="ECO:0000256" key="8">
    <source>
        <dbReference type="ARBA" id="ARBA00023224"/>
    </source>
</evidence>
<feature type="transmembrane region" description="Helical" evidence="10">
    <location>
        <begin position="137"/>
        <end position="158"/>
    </location>
</feature>
<keyword evidence="5 9" id="KW-0297">G-protein coupled receptor</keyword>
<evidence type="ECO:0000256" key="7">
    <source>
        <dbReference type="ARBA" id="ARBA00023170"/>
    </source>
</evidence>
<sequence>MESNISIQSQCSANLVGVSSFVFIILNGISGFASIIGNSLVVLVIFKTKVLRTTSNFFISSLALADLIVGLIINPLYIVIISHNVWLEQHPLMKMENFLWIHSLTATTFSLCLVSVERYVAISRPFRYPKNMNKKRCFFVVLTMWFFSLCMGSLSLGVQEKDLALLWVVCSSLVVFPPLTVIAVCYYKIFKIARRHEKRIEKDTIQETAFRVKNQKATWTIVIIVGLFVILFTPSLVFSYITLAQRDKCQEMKVYRQWIWAIFVNFSGSAINPWIYAIRNKDFKRVLTRIYGFRINHEPLTLIRINWKVIFHLRSGSYAVNISKSTLSE</sequence>
<evidence type="ECO:0000256" key="3">
    <source>
        <dbReference type="ARBA" id="ARBA00022692"/>
    </source>
</evidence>
<keyword evidence="12" id="KW-1185">Reference proteome</keyword>
<feature type="transmembrane region" description="Helical" evidence="10">
    <location>
        <begin position="57"/>
        <end position="78"/>
    </location>
</feature>
<dbReference type="InterPro" id="IPR000276">
    <property type="entry name" value="GPCR_Rhodpsn"/>
</dbReference>
<dbReference type="RefSeq" id="XP_031561182.1">
    <property type="nucleotide sequence ID" value="XM_031705322.1"/>
</dbReference>
<dbReference type="SMART" id="SM01381">
    <property type="entry name" value="7TM_GPCR_Srsx"/>
    <property type="match status" value="1"/>
</dbReference>
<dbReference type="PANTHER" id="PTHR24249:SF372">
    <property type="entry name" value="G-PROTEIN COUPLED RECEPTORS FAMILY 1 PROFILE DOMAIN-CONTAINING PROTEIN"/>
    <property type="match status" value="1"/>
</dbReference>
<proteinExistence type="inferred from homology"/>
<evidence type="ECO:0000256" key="5">
    <source>
        <dbReference type="ARBA" id="ARBA00023040"/>
    </source>
</evidence>
<dbReference type="Proteomes" id="UP000515163">
    <property type="component" value="Unplaced"/>
</dbReference>
<dbReference type="Pfam" id="PF00001">
    <property type="entry name" value="7tm_1"/>
    <property type="match status" value="1"/>
</dbReference>
<feature type="transmembrane region" description="Helical" evidence="10">
    <location>
        <begin position="258"/>
        <end position="278"/>
    </location>
</feature>
<feature type="transmembrane region" description="Helical" evidence="10">
    <location>
        <begin position="20"/>
        <end position="45"/>
    </location>
</feature>
<dbReference type="Gene3D" id="1.20.1070.10">
    <property type="entry name" value="Rhodopsin 7-helix transmembrane proteins"/>
    <property type="match status" value="1"/>
</dbReference>
<keyword evidence="7 9" id="KW-0675">Receptor</keyword>
<dbReference type="RefSeq" id="XP_031561190.1">
    <property type="nucleotide sequence ID" value="XM_031705330.1"/>
</dbReference>
<dbReference type="OrthoDB" id="5981700at2759"/>
<keyword evidence="6 10" id="KW-0472">Membrane</keyword>
<evidence type="ECO:0000256" key="2">
    <source>
        <dbReference type="ARBA" id="ARBA00022475"/>
    </source>
</evidence>
<feature type="domain" description="G-protein coupled receptors family 1 profile" evidence="11">
    <location>
        <begin position="37"/>
        <end position="276"/>
    </location>
</feature>
<dbReference type="InterPro" id="IPR050569">
    <property type="entry name" value="TAAR"/>
</dbReference>
<dbReference type="PANTHER" id="PTHR24249">
    <property type="entry name" value="HISTAMINE RECEPTOR-RELATED G-PROTEIN COUPLED RECEPTOR"/>
    <property type="match status" value="1"/>
</dbReference>
<evidence type="ECO:0000256" key="1">
    <source>
        <dbReference type="ARBA" id="ARBA00004651"/>
    </source>
</evidence>
<evidence type="ECO:0000256" key="6">
    <source>
        <dbReference type="ARBA" id="ARBA00023136"/>
    </source>
</evidence>
<name>A0A6P8I962_ACTTE</name>
<evidence type="ECO:0000256" key="9">
    <source>
        <dbReference type="RuleBase" id="RU000688"/>
    </source>
</evidence>
<keyword evidence="4 10" id="KW-1133">Transmembrane helix</keyword>
<gene>
    <name evidence="13 14" type="primary">LOC116297152</name>
</gene>
<evidence type="ECO:0000256" key="10">
    <source>
        <dbReference type="SAM" id="Phobius"/>
    </source>
</evidence>
<dbReference type="KEGG" id="aten:116297152"/>
<dbReference type="AlphaFoldDB" id="A0A6P8I962"/>
<accession>A0A6P8I962</accession>
<dbReference type="GeneID" id="116297152"/>
<evidence type="ECO:0000259" key="11">
    <source>
        <dbReference type="PROSITE" id="PS50262"/>
    </source>
</evidence>
<keyword evidence="2" id="KW-1003">Cell membrane</keyword>
<feature type="transmembrane region" description="Helical" evidence="10">
    <location>
        <begin position="164"/>
        <end position="189"/>
    </location>
</feature>
<dbReference type="GO" id="GO:0005886">
    <property type="term" value="C:plasma membrane"/>
    <property type="evidence" value="ECO:0007669"/>
    <property type="project" value="UniProtKB-SubCell"/>
</dbReference>
<organism evidence="12 14">
    <name type="scientific">Actinia tenebrosa</name>
    <name type="common">Australian red waratah sea anemone</name>
    <dbReference type="NCBI Taxonomy" id="6105"/>
    <lineage>
        <taxon>Eukaryota</taxon>
        <taxon>Metazoa</taxon>
        <taxon>Cnidaria</taxon>
        <taxon>Anthozoa</taxon>
        <taxon>Hexacorallia</taxon>
        <taxon>Actiniaria</taxon>
        <taxon>Actiniidae</taxon>
        <taxon>Actinia</taxon>
    </lineage>
</organism>
<reference evidence="13 14" key="1">
    <citation type="submission" date="2025-04" db="UniProtKB">
        <authorList>
            <consortium name="RefSeq"/>
        </authorList>
    </citation>
    <scope>IDENTIFICATION</scope>
    <source>
        <tissue evidence="13 14">Tentacle</tissue>
    </source>
</reference>
<dbReference type="PROSITE" id="PS50262">
    <property type="entry name" value="G_PROTEIN_RECEP_F1_2"/>
    <property type="match status" value="1"/>
</dbReference>
<dbReference type="InterPro" id="IPR017452">
    <property type="entry name" value="GPCR_Rhodpsn_7TM"/>
</dbReference>
<feature type="transmembrane region" description="Helical" evidence="10">
    <location>
        <begin position="217"/>
        <end position="238"/>
    </location>
</feature>
<evidence type="ECO:0000256" key="4">
    <source>
        <dbReference type="ARBA" id="ARBA00022989"/>
    </source>
</evidence>
<evidence type="ECO:0000313" key="13">
    <source>
        <dbReference type="RefSeq" id="XP_031561182.1"/>
    </source>
</evidence>
<comment type="subcellular location">
    <subcellularLocation>
        <location evidence="1">Cell membrane</location>
        <topology evidence="1">Multi-pass membrane protein</topology>
    </subcellularLocation>
</comment>
<dbReference type="PRINTS" id="PR00237">
    <property type="entry name" value="GPCRRHODOPSN"/>
</dbReference>
<keyword evidence="8 9" id="KW-0807">Transducer</keyword>